<dbReference type="Proteomes" id="UP000729402">
    <property type="component" value="Unassembled WGS sequence"/>
</dbReference>
<feature type="transmembrane region" description="Helical" evidence="1">
    <location>
        <begin position="77"/>
        <end position="99"/>
    </location>
</feature>
<reference evidence="2" key="1">
    <citation type="journal article" date="2021" name="bioRxiv">
        <title>Whole Genome Assembly and Annotation of Northern Wild Rice, Zizania palustris L., Supports a Whole Genome Duplication in the Zizania Genus.</title>
        <authorList>
            <person name="Haas M."/>
            <person name="Kono T."/>
            <person name="Macchietto M."/>
            <person name="Millas R."/>
            <person name="McGilp L."/>
            <person name="Shao M."/>
            <person name="Duquette J."/>
            <person name="Hirsch C.N."/>
            <person name="Kimball J."/>
        </authorList>
    </citation>
    <scope>NUCLEOTIDE SEQUENCE</scope>
    <source>
        <tissue evidence="2">Fresh leaf tissue</tissue>
    </source>
</reference>
<evidence type="ECO:0000313" key="2">
    <source>
        <dbReference type="EMBL" id="KAG8076641.1"/>
    </source>
</evidence>
<evidence type="ECO:0000313" key="3">
    <source>
        <dbReference type="Proteomes" id="UP000729402"/>
    </source>
</evidence>
<reference evidence="2" key="2">
    <citation type="submission" date="2021-02" db="EMBL/GenBank/DDBJ databases">
        <authorList>
            <person name="Kimball J.A."/>
            <person name="Haas M.W."/>
            <person name="Macchietto M."/>
            <person name="Kono T."/>
            <person name="Duquette J."/>
            <person name="Shao M."/>
        </authorList>
    </citation>
    <scope>NUCLEOTIDE SEQUENCE</scope>
    <source>
        <tissue evidence="2">Fresh leaf tissue</tissue>
    </source>
</reference>
<accession>A0A8J5TGI4</accession>
<keyword evidence="3" id="KW-1185">Reference proteome</keyword>
<dbReference type="EMBL" id="JAAALK010000283">
    <property type="protein sequence ID" value="KAG8076641.1"/>
    <property type="molecule type" value="Genomic_DNA"/>
</dbReference>
<organism evidence="2 3">
    <name type="scientific">Zizania palustris</name>
    <name type="common">Northern wild rice</name>
    <dbReference type="NCBI Taxonomy" id="103762"/>
    <lineage>
        <taxon>Eukaryota</taxon>
        <taxon>Viridiplantae</taxon>
        <taxon>Streptophyta</taxon>
        <taxon>Embryophyta</taxon>
        <taxon>Tracheophyta</taxon>
        <taxon>Spermatophyta</taxon>
        <taxon>Magnoliopsida</taxon>
        <taxon>Liliopsida</taxon>
        <taxon>Poales</taxon>
        <taxon>Poaceae</taxon>
        <taxon>BOP clade</taxon>
        <taxon>Oryzoideae</taxon>
        <taxon>Oryzeae</taxon>
        <taxon>Zizaniinae</taxon>
        <taxon>Zizania</taxon>
    </lineage>
</organism>
<keyword evidence="1" id="KW-0812">Transmembrane</keyword>
<evidence type="ECO:0000256" key="1">
    <source>
        <dbReference type="SAM" id="Phobius"/>
    </source>
</evidence>
<comment type="caution">
    <text evidence="2">The sequence shown here is derived from an EMBL/GenBank/DDBJ whole genome shotgun (WGS) entry which is preliminary data.</text>
</comment>
<name>A0A8J5TGI4_ZIZPA</name>
<dbReference type="AlphaFoldDB" id="A0A8J5TGI4"/>
<keyword evidence="1" id="KW-0472">Membrane</keyword>
<protein>
    <submittedName>
        <fullName evidence="2">Uncharacterized protein</fullName>
    </submittedName>
</protein>
<sequence>MQATGTVAPHVAREVLMAAHRAPLILPYINSSTPQRAAHPSSIAKRAHSSPERIVIVSLVSQNKPAKLAAMAQSRTAVAALFLVAVVLAAASVPAVSAYGCYDDCYQRCANGKQDPACTTMCNEACGVGGAAAGGLGAALGAATTGAGAAAKGAGAAAGAGSGVYGAGAGLAGAGAGLAGAGAGAATKGAGDAAGAASGVYGAGAGLAGAGAGLAAGLAGAGAGVAGAGAGVAGAGAGVYGAGAGAAPAVHKA</sequence>
<proteinExistence type="predicted"/>
<keyword evidence="1" id="KW-1133">Transmembrane helix</keyword>
<gene>
    <name evidence="2" type="ORF">GUJ93_ZPchr0006g44002</name>
</gene>
<dbReference type="OrthoDB" id="689078at2759"/>